<dbReference type="EMBL" id="JBANRG010000003">
    <property type="protein sequence ID" value="KAK7468404.1"/>
    <property type="molecule type" value="Genomic_DNA"/>
</dbReference>
<dbReference type="Proteomes" id="UP001498398">
    <property type="component" value="Unassembled WGS sequence"/>
</dbReference>
<reference evidence="2 3" key="1">
    <citation type="submission" date="2024-01" db="EMBL/GenBank/DDBJ databases">
        <title>A draft genome for the cacao thread blight pathogen Marasmiellus scandens.</title>
        <authorList>
            <person name="Baruah I.K."/>
            <person name="Leung J."/>
            <person name="Bukari Y."/>
            <person name="Amoako-Attah I."/>
            <person name="Meinhardt L.W."/>
            <person name="Bailey B.A."/>
            <person name="Cohen S.P."/>
        </authorList>
    </citation>
    <scope>NUCLEOTIDE SEQUENCE [LARGE SCALE GENOMIC DNA]</scope>
    <source>
        <strain evidence="2 3">GH-19</strain>
    </source>
</reference>
<keyword evidence="1" id="KW-0175">Coiled coil</keyword>
<accession>A0ABR1JVK4</accession>
<evidence type="ECO:0000313" key="2">
    <source>
        <dbReference type="EMBL" id="KAK7468404.1"/>
    </source>
</evidence>
<gene>
    <name evidence="2" type="ORF">VKT23_002919</name>
</gene>
<evidence type="ECO:0000256" key="1">
    <source>
        <dbReference type="SAM" id="Coils"/>
    </source>
</evidence>
<protein>
    <submittedName>
        <fullName evidence="2">Uncharacterized protein</fullName>
    </submittedName>
</protein>
<organism evidence="2 3">
    <name type="scientific">Marasmiellus scandens</name>
    <dbReference type="NCBI Taxonomy" id="2682957"/>
    <lineage>
        <taxon>Eukaryota</taxon>
        <taxon>Fungi</taxon>
        <taxon>Dikarya</taxon>
        <taxon>Basidiomycota</taxon>
        <taxon>Agaricomycotina</taxon>
        <taxon>Agaricomycetes</taxon>
        <taxon>Agaricomycetidae</taxon>
        <taxon>Agaricales</taxon>
        <taxon>Marasmiineae</taxon>
        <taxon>Omphalotaceae</taxon>
        <taxon>Marasmiellus</taxon>
    </lineage>
</organism>
<keyword evidence="3" id="KW-1185">Reference proteome</keyword>
<proteinExistence type="predicted"/>
<comment type="caution">
    <text evidence="2">The sequence shown here is derived from an EMBL/GenBank/DDBJ whole genome shotgun (WGS) entry which is preliminary data.</text>
</comment>
<evidence type="ECO:0000313" key="3">
    <source>
        <dbReference type="Proteomes" id="UP001498398"/>
    </source>
</evidence>
<name>A0ABR1JVK4_9AGAR</name>
<feature type="coiled-coil region" evidence="1">
    <location>
        <begin position="13"/>
        <end position="40"/>
    </location>
</feature>
<sequence>MGHEISKVLDDSAEKEAKEKEQLELMMKLADAKLDTFQSELEMMFVDKNSAMTKSVPGKRALRFERSVRVDCGSQGSPGVDDAVDAFFGVGDSGIKGVIDGFKSIVKVGLQTILGDSSAGESYDKKFFVCIKHNAIIRVDMMTYRYNFHNEGVISTSKNILAYILCISVVDHMDVTVDEIIYLASEFAGDQEQQYKGYLDSLIGVWKSLQNASSSIVKRE</sequence>